<dbReference type="Proteomes" id="UP000199409">
    <property type="component" value="Unassembled WGS sequence"/>
</dbReference>
<name>A0A1H4DCS4_9BACT</name>
<dbReference type="EMBL" id="FNQN01000010">
    <property type="protein sequence ID" value="SEA70524.1"/>
    <property type="molecule type" value="Genomic_DNA"/>
</dbReference>
<feature type="chain" id="PRO_5011639133" evidence="1">
    <location>
        <begin position="23"/>
        <end position="153"/>
    </location>
</feature>
<keyword evidence="1" id="KW-0732">Signal</keyword>
<keyword evidence="4" id="KW-1185">Reference proteome</keyword>
<dbReference type="PANTHER" id="PTHR38342:SF2">
    <property type="entry name" value="INNER MEMBRANE OR EXPORTED"/>
    <property type="match status" value="1"/>
</dbReference>
<reference evidence="3 4" key="1">
    <citation type="submission" date="2016-10" db="EMBL/GenBank/DDBJ databases">
        <authorList>
            <person name="de Groot N.N."/>
        </authorList>
    </citation>
    <scope>NUCLEOTIDE SEQUENCE [LARGE SCALE GENOMIC DNA]</scope>
    <source>
        <strain evidence="3 4">DSM 7343</strain>
    </source>
</reference>
<dbReference type="CDD" id="cd14797">
    <property type="entry name" value="DUF302"/>
    <property type="match status" value="1"/>
</dbReference>
<organism evidence="3 4">
    <name type="scientific">Desulfuromusa kysingii</name>
    <dbReference type="NCBI Taxonomy" id="37625"/>
    <lineage>
        <taxon>Bacteria</taxon>
        <taxon>Pseudomonadati</taxon>
        <taxon>Thermodesulfobacteriota</taxon>
        <taxon>Desulfuromonadia</taxon>
        <taxon>Desulfuromonadales</taxon>
        <taxon>Geopsychrobacteraceae</taxon>
        <taxon>Desulfuromusa</taxon>
    </lineage>
</organism>
<feature type="signal peptide" evidence="1">
    <location>
        <begin position="1"/>
        <end position="22"/>
    </location>
</feature>
<evidence type="ECO:0000256" key="1">
    <source>
        <dbReference type="SAM" id="SignalP"/>
    </source>
</evidence>
<dbReference type="InterPro" id="IPR005180">
    <property type="entry name" value="DUF302"/>
</dbReference>
<dbReference type="RefSeq" id="WP_092350080.1">
    <property type="nucleotide sequence ID" value="NZ_FNQN01000010.1"/>
</dbReference>
<evidence type="ECO:0000259" key="2">
    <source>
        <dbReference type="Pfam" id="PF03625"/>
    </source>
</evidence>
<dbReference type="OrthoDB" id="9799367at2"/>
<dbReference type="SUPFAM" id="SSF103247">
    <property type="entry name" value="TT1751-like"/>
    <property type="match status" value="1"/>
</dbReference>
<feature type="domain" description="DUF302" evidence="2">
    <location>
        <begin position="57"/>
        <end position="119"/>
    </location>
</feature>
<evidence type="ECO:0000313" key="4">
    <source>
        <dbReference type="Proteomes" id="UP000199409"/>
    </source>
</evidence>
<dbReference type="STRING" id="37625.SAMN05660420_02888"/>
<dbReference type="InterPro" id="IPR035923">
    <property type="entry name" value="TT1751-like_sf"/>
</dbReference>
<proteinExistence type="predicted"/>
<protein>
    <submittedName>
        <fullName evidence="3">Uncharacterized conserved protein, DUF302 family</fullName>
    </submittedName>
</protein>
<dbReference type="Gene3D" id="3.30.310.70">
    <property type="entry name" value="TT1751-like domain"/>
    <property type="match status" value="1"/>
</dbReference>
<dbReference type="Pfam" id="PF03625">
    <property type="entry name" value="DUF302"/>
    <property type="match status" value="1"/>
</dbReference>
<dbReference type="AlphaFoldDB" id="A0A1H4DCS4"/>
<dbReference type="PANTHER" id="PTHR38342">
    <property type="entry name" value="SLR5037 PROTEIN"/>
    <property type="match status" value="1"/>
</dbReference>
<evidence type="ECO:0000313" key="3">
    <source>
        <dbReference type="EMBL" id="SEA70524.1"/>
    </source>
</evidence>
<sequence length="153" mass="16234">MKKISWFLTLCLFLISTSSVFAADGLIALKSSYSPEETMNRFEAIAKQKGLNIFARVNHTAGAAKIGKSLRPTEVLIFGNPQGGTPFMECAQTVGIDLPLKVLVWEDSTGQVWLGYNDPAYLAARHGVSECPSAVNLSKALAGLSAAALAGAM</sequence>
<gene>
    <name evidence="3" type="ORF">SAMN05660420_02888</name>
</gene>
<accession>A0A1H4DCS4</accession>